<dbReference type="Pfam" id="PF00107">
    <property type="entry name" value="ADH_zinc_N"/>
    <property type="match status" value="1"/>
</dbReference>
<dbReference type="EMBL" id="BSRZ01000001">
    <property type="protein sequence ID" value="GLW61905.1"/>
    <property type="molecule type" value="Genomic_DNA"/>
</dbReference>
<feature type="domain" description="Enoyl reductase (ER)" evidence="5">
    <location>
        <begin position="8"/>
        <end position="344"/>
    </location>
</feature>
<dbReference type="InterPro" id="IPR050129">
    <property type="entry name" value="Zn_alcohol_dh"/>
</dbReference>
<dbReference type="Proteomes" id="UP001165124">
    <property type="component" value="Unassembled WGS sequence"/>
</dbReference>
<evidence type="ECO:0000256" key="2">
    <source>
        <dbReference type="ARBA" id="ARBA00022723"/>
    </source>
</evidence>
<dbReference type="Gene3D" id="3.90.180.10">
    <property type="entry name" value="Medium-chain alcohol dehydrogenases, catalytic domain"/>
    <property type="match status" value="1"/>
</dbReference>
<sequence length="361" mass="37877">MKAARFHGPGDVRLDEVETPALQDGDVLVRVRAASICGTDLRILEHGHFKIPEGRPRVLGHEVSGDIVEVRGSVEGVAVGDRVAVAPNVGCGRCEMCRAGHNQMCPRYEAFGVSIDGGFQEYMRVPAFALRRGNVFRLPDEVGYADAALIEPFSCCYSGQRKLGVGCEDVVLIVGPGPIGAFHTMLARLAGARKIIVAGRSRARLEAVRGLGADVVVDVTAERLADVVMAETDGRGVDVAITAVSSAQVQAETVDLLAAHGRINFFSGLGGAEPPRIDTDRVHYKGLLLTGTTGASNVDYGRSLRLVRDRNLSLSSLVSATFPVGKIGDALAHAASGSGMKTMIVPDGAGLGDGRTPTGAK</sequence>
<keyword evidence="2" id="KW-0479">Metal-binding</keyword>
<keyword evidence="4" id="KW-0560">Oxidoreductase</keyword>
<dbReference type="InterPro" id="IPR013149">
    <property type="entry name" value="ADH-like_C"/>
</dbReference>
<comment type="cofactor">
    <cofactor evidence="1">
        <name>Zn(2+)</name>
        <dbReference type="ChEBI" id="CHEBI:29105"/>
    </cofactor>
</comment>
<keyword evidence="7" id="KW-1185">Reference proteome</keyword>
<dbReference type="Gene3D" id="3.40.50.720">
    <property type="entry name" value="NAD(P)-binding Rossmann-like Domain"/>
    <property type="match status" value="1"/>
</dbReference>
<dbReference type="InterPro" id="IPR036291">
    <property type="entry name" value="NAD(P)-bd_dom_sf"/>
</dbReference>
<dbReference type="CDD" id="cd08235">
    <property type="entry name" value="iditol_2_DH_like"/>
    <property type="match status" value="1"/>
</dbReference>
<evidence type="ECO:0000313" key="7">
    <source>
        <dbReference type="Proteomes" id="UP001165124"/>
    </source>
</evidence>
<evidence type="ECO:0000256" key="1">
    <source>
        <dbReference type="ARBA" id="ARBA00001947"/>
    </source>
</evidence>
<dbReference type="GO" id="GO:0046872">
    <property type="term" value="F:metal ion binding"/>
    <property type="evidence" value="ECO:0007669"/>
    <property type="project" value="UniProtKB-KW"/>
</dbReference>
<dbReference type="PANTHER" id="PTHR43401">
    <property type="entry name" value="L-THREONINE 3-DEHYDROGENASE"/>
    <property type="match status" value="1"/>
</dbReference>
<dbReference type="InterPro" id="IPR013154">
    <property type="entry name" value="ADH-like_N"/>
</dbReference>
<dbReference type="PANTHER" id="PTHR43401:SF2">
    <property type="entry name" value="L-THREONINE 3-DEHYDROGENASE"/>
    <property type="match status" value="1"/>
</dbReference>
<organism evidence="6 7">
    <name type="scientific">Actinomadura rubrobrunea</name>
    <dbReference type="NCBI Taxonomy" id="115335"/>
    <lineage>
        <taxon>Bacteria</taxon>
        <taxon>Bacillati</taxon>
        <taxon>Actinomycetota</taxon>
        <taxon>Actinomycetes</taxon>
        <taxon>Streptosporangiales</taxon>
        <taxon>Thermomonosporaceae</taxon>
        <taxon>Actinomadura</taxon>
    </lineage>
</organism>
<evidence type="ECO:0000256" key="4">
    <source>
        <dbReference type="ARBA" id="ARBA00023002"/>
    </source>
</evidence>
<evidence type="ECO:0000313" key="6">
    <source>
        <dbReference type="EMBL" id="GLW61905.1"/>
    </source>
</evidence>
<dbReference type="InterPro" id="IPR020843">
    <property type="entry name" value="ER"/>
</dbReference>
<gene>
    <name evidence="6" type="ORF">Arub01_01490</name>
</gene>
<dbReference type="InterPro" id="IPR011032">
    <property type="entry name" value="GroES-like_sf"/>
</dbReference>
<evidence type="ECO:0000256" key="3">
    <source>
        <dbReference type="ARBA" id="ARBA00022833"/>
    </source>
</evidence>
<dbReference type="RefSeq" id="WP_067913080.1">
    <property type="nucleotide sequence ID" value="NZ_BSRZ01000001.1"/>
</dbReference>
<dbReference type="AlphaFoldDB" id="A0A9W6PR16"/>
<dbReference type="SUPFAM" id="SSF51735">
    <property type="entry name" value="NAD(P)-binding Rossmann-fold domains"/>
    <property type="match status" value="1"/>
</dbReference>
<name>A0A9W6PR16_9ACTN</name>
<keyword evidence="3" id="KW-0862">Zinc</keyword>
<dbReference type="SUPFAM" id="SSF50129">
    <property type="entry name" value="GroES-like"/>
    <property type="match status" value="1"/>
</dbReference>
<proteinExistence type="predicted"/>
<protein>
    <submittedName>
        <fullName evidence="6">Alcohol dehydrogenase</fullName>
    </submittedName>
</protein>
<dbReference type="GO" id="GO:0016491">
    <property type="term" value="F:oxidoreductase activity"/>
    <property type="evidence" value="ECO:0007669"/>
    <property type="project" value="UniProtKB-KW"/>
</dbReference>
<evidence type="ECO:0000259" key="5">
    <source>
        <dbReference type="SMART" id="SM00829"/>
    </source>
</evidence>
<accession>A0A9W6PR16</accession>
<comment type="caution">
    <text evidence="6">The sequence shown here is derived from an EMBL/GenBank/DDBJ whole genome shotgun (WGS) entry which is preliminary data.</text>
</comment>
<dbReference type="SMART" id="SM00829">
    <property type="entry name" value="PKS_ER"/>
    <property type="match status" value="1"/>
</dbReference>
<dbReference type="Pfam" id="PF08240">
    <property type="entry name" value="ADH_N"/>
    <property type="match status" value="1"/>
</dbReference>
<reference evidence="6" key="1">
    <citation type="submission" date="2023-02" db="EMBL/GenBank/DDBJ databases">
        <title>Actinomadura rubrobrunea NBRC 14622.</title>
        <authorList>
            <person name="Ichikawa N."/>
            <person name="Sato H."/>
            <person name="Tonouchi N."/>
        </authorList>
    </citation>
    <scope>NUCLEOTIDE SEQUENCE</scope>
    <source>
        <strain evidence="6">NBRC 14622</strain>
    </source>
</reference>